<dbReference type="InterPro" id="IPR058922">
    <property type="entry name" value="WHD_DRP"/>
</dbReference>
<dbReference type="Pfam" id="PF23598">
    <property type="entry name" value="LRR_14"/>
    <property type="match status" value="1"/>
</dbReference>
<dbReference type="Pfam" id="PF23559">
    <property type="entry name" value="WHD_DRP"/>
    <property type="match status" value="1"/>
</dbReference>
<dbReference type="InterPro" id="IPR032675">
    <property type="entry name" value="LRR_dom_sf"/>
</dbReference>
<sequence length="953" mass="106511">MADLALGAVHSLLGLIRDEALLLGRVQGDVQFIRDEMESMNSFLLHLDKTAPPGGEHDRAGAHVDEAGPGPRLRVQQLHRPLRAAPRPRGPARQRPPGLRVVAALVPARGGGPAPRRHSAAGAQDPGSRRRRAPPALRRRSPHQGPAGRQRHRRSRACDIFGGRPRQGLSTSPSRTFSRTAPSLPSGGSTLLLAPPRENKPVGLESSALAVVAPDKEDGRDVARQVSGRLASLQLEYTVRWLRIPEYFPVATSWHLLYSMLGELRHPGVPISSDEASAWDKMEEGELASMIEMHLQVKGKRSLIVLERLNDVHVWEGFRTALGAFGCAAGSAVIVTTNYMWVAKAKEVMTVGEDPIIYSLVHFYKKALQMLKRPYDNATGYQEEIALRDIMVDILKKSEASGICMKLFFHSLYANPDWSKQELQRLRSILVLPDMDAQETNASKMMMFCYNSLPKDFKSCLLYLAIFPQGQEIRRSSLVGRWVVEGFMTKEDWSSSVHHAERCFDALVDRWFICPVNIGTTGKVKSCKVQNAMIHRFISELAKIENFIDRRRLSHHLAWHFSSHSGLWLRRSDTIIGFLQSLPPSSQLQLLKVLDLQGCKDLEKNKHQYLKNICNKMLLLKYLSLRGTGITHLPIEINKLQQLEVLDIRQTRVPPYTTKYIVLPKLKRLLAGGNSDYATVSSVAKESFTAVKVPRKIEKMVYIEVLSHVQISRSRKGDAMLKKISRLWLLKKLGVVIYNKETHIHSLLGAISDLSECLQSLSVRIKLLPNSDNTTSNIGTSTTTHIPAPPESNVFQNSPRFLQSLSINGITSTQLLLPLLVSELSKITLSNTLLNQDHVEAYLAKLPKLRCLRLRGKSYVQSTLTLKKGDFESLEYLLVEGSNITSISFDVGAAPMLEKIMWAFTSMESLTGIGNLPMLKELEFVGVSIPHQVREAIVAHPNHPVLKLHQLRG</sequence>
<feature type="region of interest" description="Disordered" evidence="3">
    <location>
        <begin position="108"/>
        <end position="192"/>
    </location>
</feature>
<proteinExistence type="predicted"/>
<evidence type="ECO:0000313" key="7">
    <source>
        <dbReference type="Proteomes" id="UP001497457"/>
    </source>
</evidence>
<feature type="compositionally biased region" description="Basic residues" evidence="3">
    <location>
        <begin position="129"/>
        <end position="142"/>
    </location>
</feature>
<protein>
    <submittedName>
        <fullName evidence="6">Uncharacterized protein</fullName>
    </submittedName>
</protein>
<dbReference type="InterPro" id="IPR055414">
    <property type="entry name" value="LRR_R13L4/SHOC2-like"/>
</dbReference>
<dbReference type="Gene3D" id="1.10.10.10">
    <property type="entry name" value="Winged helix-like DNA-binding domain superfamily/Winged helix DNA-binding domain"/>
    <property type="match status" value="1"/>
</dbReference>
<evidence type="ECO:0000256" key="1">
    <source>
        <dbReference type="ARBA" id="ARBA00022737"/>
    </source>
</evidence>
<dbReference type="InterPro" id="IPR044974">
    <property type="entry name" value="Disease_R_plants"/>
</dbReference>
<feature type="compositionally biased region" description="Basic and acidic residues" evidence="3">
    <location>
        <begin position="55"/>
        <end position="66"/>
    </location>
</feature>
<feature type="region of interest" description="Disordered" evidence="3">
    <location>
        <begin position="79"/>
        <end position="98"/>
    </location>
</feature>
<evidence type="ECO:0000259" key="5">
    <source>
        <dbReference type="Pfam" id="PF23598"/>
    </source>
</evidence>
<dbReference type="GO" id="GO:0002758">
    <property type="term" value="P:innate immune response-activating signaling pathway"/>
    <property type="evidence" value="ECO:0007669"/>
    <property type="project" value="UniProtKB-ARBA"/>
</dbReference>
<dbReference type="PANTHER" id="PTHR23155:SF1062">
    <property type="entry name" value="OS11G0579400 PROTEIN"/>
    <property type="match status" value="1"/>
</dbReference>
<feature type="compositionally biased region" description="Polar residues" evidence="3">
    <location>
        <begin position="168"/>
        <end position="180"/>
    </location>
</feature>
<dbReference type="GO" id="GO:0009626">
    <property type="term" value="P:plant-type hypersensitive response"/>
    <property type="evidence" value="ECO:0007669"/>
    <property type="project" value="UniProtKB-ARBA"/>
</dbReference>
<dbReference type="SUPFAM" id="SSF52540">
    <property type="entry name" value="P-loop containing nucleoside triphosphate hydrolases"/>
    <property type="match status" value="1"/>
</dbReference>
<feature type="domain" description="Disease resistance R13L4/SHOC-2-like LRR" evidence="5">
    <location>
        <begin position="580"/>
        <end position="945"/>
    </location>
</feature>
<keyword evidence="2" id="KW-0611">Plant defense</keyword>
<evidence type="ECO:0000259" key="4">
    <source>
        <dbReference type="Pfam" id="PF23559"/>
    </source>
</evidence>
<keyword evidence="7" id="KW-1185">Reference proteome</keyword>
<reference evidence="6" key="1">
    <citation type="submission" date="2024-10" db="EMBL/GenBank/DDBJ databases">
        <authorList>
            <person name="Ryan C."/>
        </authorList>
    </citation>
    <scope>NUCLEOTIDE SEQUENCE [LARGE SCALE GENOMIC DNA]</scope>
</reference>
<dbReference type="Gene3D" id="1.20.5.4130">
    <property type="match status" value="1"/>
</dbReference>
<dbReference type="InterPro" id="IPR036388">
    <property type="entry name" value="WH-like_DNA-bd_sf"/>
</dbReference>
<dbReference type="EMBL" id="OZ075144">
    <property type="protein sequence ID" value="CAL5043186.1"/>
    <property type="molecule type" value="Genomic_DNA"/>
</dbReference>
<dbReference type="SUPFAM" id="SSF52058">
    <property type="entry name" value="L domain-like"/>
    <property type="match status" value="1"/>
</dbReference>
<evidence type="ECO:0000256" key="2">
    <source>
        <dbReference type="ARBA" id="ARBA00022821"/>
    </source>
</evidence>
<feature type="compositionally biased region" description="Low complexity" evidence="3">
    <location>
        <begin position="181"/>
        <end position="192"/>
    </location>
</feature>
<dbReference type="Proteomes" id="UP001497457">
    <property type="component" value="Chromosome 34rd"/>
</dbReference>
<keyword evidence="1" id="KW-0677">Repeat</keyword>
<feature type="region of interest" description="Disordered" evidence="3">
    <location>
        <begin position="50"/>
        <end position="72"/>
    </location>
</feature>
<evidence type="ECO:0000313" key="6">
    <source>
        <dbReference type="EMBL" id="CAL5043186.1"/>
    </source>
</evidence>
<dbReference type="FunFam" id="1.10.10.10:FF:000322">
    <property type="entry name" value="Probable disease resistance protein At1g63360"/>
    <property type="match status" value="1"/>
</dbReference>
<dbReference type="AlphaFoldDB" id="A0ABC9DS24"/>
<organism evidence="6 7">
    <name type="scientific">Urochloa decumbens</name>
    <dbReference type="NCBI Taxonomy" id="240449"/>
    <lineage>
        <taxon>Eukaryota</taxon>
        <taxon>Viridiplantae</taxon>
        <taxon>Streptophyta</taxon>
        <taxon>Embryophyta</taxon>
        <taxon>Tracheophyta</taxon>
        <taxon>Spermatophyta</taxon>
        <taxon>Magnoliopsida</taxon>
        <taxon>Liliopsida</taxon>
        <taxon>Poales</taxon>
        <taxon>Poaceae</taxon>
        <taxon>PACMAD clade</taxon>
        <taxon>Panicoideae</taxon>
        <taxon>Panicodae</taxon>
        <taxon>Paniceae</taxon>
        <taxon>Melinidinae</taxon>
        <taxon>Urochloa</taxon>
    </lineage>
</organism>
<accession>A0ABC9DS24</accession>
<name>A0ABC9DS24_9POAL</name>
<dbReference type="InterPro" id="IPR027417">
    <property type="entry name" value="P-loop_NTPase"/>
</dbReference>
<feature type="compositionally biased region" description="Low complexity" evidence="3">
    <location>
        <begin position="83"/>
        <end position="98"/>
    </location>
</feature>
<dbReference type="PANTHER" id="PTHR23155">
    <property type="entry name" value="DISEASE RESISTANCE PROTEIN RP"/>
    <property type="match status" value="1"/>
</dbReference>
<dbReference type="Gene3D" id="3.80.10.10">
    <property type="entry name" value="Ribonuclease Inhibitor"/>
    <property type="match status" value="1"/>
</dbReference>
<dbReference type="GO" id="GO:0042742">
    <property type="term" value="P:defense response to bacterium"/>
    <property type="evidence" value="ECO:0007669"/>
    <property type="project" value="UniProtKB-ARBA"/>
</dbReference>
<gene>
    <name evidence="6" type="ORF">URODEC1_LOCUS87568</name>
</gene>
<feature type="domain" description="Disease resistance protein winged helix" evidence="4">
    <location>
        <begin position="466"/>
        <end position="533"/>
    </location>
</feature>
<evidence type="ECO:0000256" key="3">
    <source>
        <dbReference type="SAM" id="MobiDB-lite"/>
    </source>
</evidence>